<reference evidence="2 3" key="1">
    <citation type="submission" date="2019-08" db="EMBL/GenBank/DDBJ databases">
        <title>A chromosome-level genome assembly, high-density linkage maps, and genome scans reveal the genomic architecture of hybrid incompatibilities underlying speciation via character displacement in darters (Percidae: Etheostominae).</title>
        <authorList>
            <person name="Moran R.L."/>
            <person name="Catchen J.M."/>
            <person name="Fuller R.C."/>
        </authorList>
    </citation>
    <scope>NUCLEOTIDE SEQUENCE [LARGE SCALE GENOMIC DNA]</scope>
    <source>
        <strain evidence="2">EspeVRDwgs_2016</strain>
        <tissue evidence="2">Muscle</tissue>
    </source>
</reference>
<feature type="region of interest" description="Disordered" evidence="1">
    <location>
        <begin position="290"/>
        <end position="309"/>
    </location>
</feature>
<dbReference type="AlphaFoldDB" id="A0A5J5CXT2"/>
<keyword evidence="3" id="KW-1185">Reference proteome</keyword>
<comment type="caution">
    <text evidence="2">The sequence shown here is derived from an EMBL/GenBank/DDBJ whole genome shotgun (WGS) entry which is preliminary data.</text>
</comment>
<evidence type="ECO:0000256" key="1">
    <source>
        <dbReference type="SAM" id="MobiDB-lite"/>
    </source>
</evidence>
<evidence type="ECO:0000313" key="2">
    <source>
        <dbReference type="EMBL" id="KAA8586487.1"/>
    </source>
</evidence>
<dbReference type="EMBL" id="VOFY01000013">
    <property type="protein sequence ID" value="KAA8586487.1"/>
    <property type="molecule type" value="Genomic_DNA"/>
</dbReference>
<sequence>MQYLVALETGVRGGVGPRRTGGVIDLPHYYIQSFHFLSFPHVSSVFPSIPRHLTATPTCTPASTSLTCSTWPSPSSISPTHLLPLPSPDPPGAPGLSVSSAAGWRAEMKGNKKRQKNMKTFARDEGKQGWLLAKVGESIFSSLNAPYETNEAAALARPVGALSHCEHWPSGSKVTDAVAEVKRKDTTRSFVTGDETSCEHSLRGREIKADEIKEERSLWATFPGAMATADCFNRSLWHRETRGGEGRDDEDERTARGGGASLKSLYASLESLYASLEPLCSTSEPESLVVDPGLSAGHGSHRSGSLDRTGPRRAEVVVVQVHVGQEVTQGVPALGRWQANQGGVTSVGEHGPHWRLAGLGCEHWSRILVFPQRRGRSWCGSERGGLQVGAPPQVGQYFTVGRRRVLHQNRLLIAGRLPEYADDSAPILINICRNVAQALCFCFYRNSTRRFLAEALLEKSKETATSCQGSFKYPSAEPHGTDGGSQGLALKRQPALHHPRLSGSCHHGTLRGNAAWQQGGRSWEAKCLKQI</sequence>
<name>A0A5J5CXT2_9PERO</name>
<dbReference type="Proteomes" id="UP000327493">
    <property type="component" value="Chromosome 13"/>
</dbReference>
<protein>
    <submittedName>
        <fullName evidence="2">Uncharacterized protein</fullName>
    </submittedName>
</protein>
<proteinExistence type="predicted"/>
<accession>A0A5J5CXT2</accession>
<organism evidence="2 3">
    <name type="scientific">Etheostoma spectabile</name>
    <name type="common">orangethroat darter</name>
    <dbReference type="NCBI Taxonomy" id="54343"/>
    <lineage>
        <taxon>Eukaryota</taxon>
        <taxon>Metazoa</taxon>
        <taxon>Chordata</taxon>
        <taxon>Craniata</taxon>
        <taxon>Vertebrata</taxon>
        <taxon>Euteleostomi</taxon>
        <taxon>Actinopterygii</taxon>
        <taxon>Neopterygii</taxon>
        <taxon>Teleostei</taxon>
        <taxon>Neoteleostei</taxon>
        <taxon>Acanthomorphata</taxon>
        <taxon>Eupercaria</taxon>
        <taxon>Perciformes</taxon>
        <taxon>Percoidei</taxon>
        <taxon>Percidae</taxon>
        <taxon>Etheostomatinae</taxon>
        <taxon>Etheostoma</taxon>
    </lineage>
</organism>
<gene>
    <name evidence="2" type="ORF">FQN60_000323</name>
</gene>
<evidence type="ECO:0000313" key="3">
    <source>
        <dbReference type="Proteomes" id="UP000327493"/>
    </source>
</evidence>